<feature type="coiled-coil region" evidence="1">
    <location>
        <begin position="65"/>
        <end position="92"/>
    </location>
</feature>
<keyword evidence="1" id="KW-0175">Coiled coil</keyword>
<sequence length="236" mass="27014">MIGSVDDMKRDAYDELKQTLEEEELEVCEVMGELYVSNPRHLGLAGLPDRLRAVEEDLRIVEAGVAASEKKIAATEEKIAELNDQVSILKLAGPDYKRVRNPFLSVFKRDIMKETLKQSDRNFIAEGNVIAHSGDAAIDALLYDGEGRRQDWYVFEELYGLHPSDVRKITHGETIEVLNRHARVKANDPPEAEEFYRRFAVFLAAFKREDPVSNYLLYDHTNPTRAAYWCLLELQI</sequence>
<protein>
    <submittedName>
        <fullName evidence="2">Uncharacterized protein</fullName>
    </submittedName>
</protein>
<dbReference type="AlphaFoldDB" id="A0A292PLD6"/>
<dbReference type="Proteomes" id="UP001412239">
    <property type="component" value="Unassembled WGS sequence"/>
</dbReference>
<evidence type="ECO:0000256" key="1">
    <source>
        <dbReference type="SAM" id="Coils"/>
    </source>
</evidence>
<keyword evidence="3" id="KW-1185">Reference proteome</keyword>
<accession>A0A292PLD6</accession>
<proteinExistence type="predicted"/>
<name>A0A292PLD6_9PEZI</name>
<organism evidence="2 3">
    <name type="scientific">Tuber aestivum</name>
    <name type="common">summer truffle</name>
    <dbReference type="NCBI Taxonomy" id="59557"/>
    <lineage>
        <taxon>Eukaryota</taxon>
        <taxon>Fungi</taxon>
        <taxon>Dikarya</taxon>
        <taxon>Ascomycota</taxon>
        <taxon>Pezizomycotina</taxon>
        <taxon>Pezizomycetes</taxon>
        <taxon>Pezizales</taxon>
        <taxon>Tuberaceae</taxon>
        <taxon>Tuber</taxon>
    </lineage>
</organism>
<reference evidence="2" key="1">
    <citation type="submission" date="2015-10" db="EMBL/GenBank/DDBJ databases">
        <authorList>
            <person name="Regsiter A."/>
            <person name="william w."/>
        </authorList>
    </citation>
    <scope>NUCLEOTIDE SEQUENCE</scope>
    <source>
        <strain evidence="2">Montdore</strain>
    </source>
</reference>
<gene>
    <name evidence="2" type="ORF">GSTUAT00007963001</name>
</gene>
<evidence type="ECO:0000313" key="3">
    <source>
        <dbReference type="Proteomes" id="UP001412239"/>
    </source>
</evidence>
<evidence type="ECO:0000313" key="2">
    <source>
        <dbReference type="EMBL" id="CUS07944.1"/>
    </source>
</evidence>
<dbReference type="EMBL" id="LN891158">
    <property type="protein sequence ID" value="CUS07944.1"/>
    <property type="molecule type" value="Genomic_DNA"/>
</dbReference>